<feature type="region of interest" description="Disordered" evidence="1">
    <location>
        <begin position="182"/>
        <end position="241"/>
    </location>
</feature>
<feature type="region of interest" description="Disordered" evidence="1">
    <location>
        <begin position="1"/>
        <end position="21"/>
    </location>
</feature>
<feature type="region of interest" description="Disordered" evidence="1">
    <location>
        <begin position="132"/>
        <end position="164"/>
    </location>
</feature>
<reference evidence="3" key="1">
    <citation type="journal article" date="2017" name="Nat. Ecol. Evol.">
        <title>Genome expansion and lineage-specific genetic innovations in the forest pathogenic fungi Armillaria.</title>
        <authorList>
            <person name="Sipos G."/>
            <person name="Prasanna A.N."/>
            <person name="Walter M.C."/>
            <person name="O'Connor E."/>
            <person name="Balint B."/>
            <person name="Krizsan K."/>
            <person name="Kiss B."/>
            <person name="Hess J."/>
            <person name="Varga T."/>
            <person name="Slot J."/>
            <person name="Riley R."/>
            <person name="Boka B."/>
            <person name="Rigling D."/>
            <person name="Barry K."/>
            <person name="Lee J."/>
            <person name="Mihaltcheva S."/>
            <person name="LaButti K."/>
            <person name="Lipzen A."/>
            <person name="Waldron R."/>
            <person name="Moloney N.M."/>
            <person name="Sperisen C."/>
            <person name="Kredics L."/>
            <person name="Vagvoelgyi C."/>
            <person name="Patrignani A."/>
            <person name="Fitzpatrick D."/>
            <person name="Nagy I."/>
            <person name="Doyle S."/>
            <person name="Anderson J.B."/>
            <person name="Grigoriev I.V."/>
            <person name="Gueldener U."/>
            <person name="Muensterkoetter M."/>
            <person name="Nagy L.G."/>
        </authorList>
    </citation>
    <scope>NUCLEOTIDE SEQUENCE [LARGE SCALE GENOMIC DNA]</scope>
    <source>
        <strain evidence="3">Ar21-2</strain>
    </source>
</reference>
<gene>
    <name evidence="2" type="ORF">ARMGADRAFT_1022980</name>
</gene>
<evidence type="ECO:0000256" key="1">
    <source>
        <dbReference type="SAM" id="MobiDB-lite"/>
    </source>
</evidence>
<evidence type="ECO:0000313" key="3">
    <source>
        <dbReference type="Proteomes" id="UP000217790"/>
    </source>
</evidence>
<dbReference type="Proteomes" id="UP000217790">
    <property type="component" value="Unassembled WGS sequence"/>
</dbReference>
<accession>A0A2H3EAY1</accession>
<sequence>MYGNPNPDDNDLPLHPHQGHGHLIPQLLLQIPTPEPRNATPRLSNVRQTPTPNTTKEVRNIQDTNPVNPWSGPLNVLLKQDPDFPMFPWGPDDTPKCLWVWDQPVPPNPAPSFTAAELAPEPEVITIYDSDNEMTSSPTESELSEATLTQSDTTIKGDPEPWGTPSIPTVLTLTGQTLPLKTGKSSDLNELLPGISGGRTLNKGSMPTPEGSKNPWHYTSPPTKETLSSTKGVRPLVPHSY</sequence>
<dbReference type="InParanoid" id="A0A2H3EAY1"/>
<name>A0A2H3EAY1_ARMGA</name>
<feature type="compositionally biased region" description="Polar residues" evidence="1">
    <location>
        <begin position="220"/>
        <end position="231"/>
    </location>
</feature>
<dbReference type="AlphaFoldDB" id="A0A2H3EAY1"/>
<keyword evidence="3" id="KW-1185">Reference proteome</keyword>
<evidence type="ECO:0000313" key="2">
    <source>
        <dbReference type="EMBL" id="PBL04610.1"/>
    </source>
</evidence>
<proteinExistence type="predicted"/>
<feature type="compositionally biased region" description="Polar residues" evidence="1">
    <location>
        <begin position="133"/>
        <end position="154"/>
    </location>
</feature>
<feature type="region of interest" description="Disordered" evidence="1">
    <location>
        <begin position="33"/>
        <end position="67"/>
    </location>
</feature>
<protein>
    <submittedName>
        <fullName evidence="2">Uncharacterized protein</fullName>
    </submittedName>
</protein>
<dbReference type="EMBL" id="KZ293644">
    <property type="protein sequence ID" value="PBL04610.1"/>
    <property type="molecule type" value="Genomic_DNA"/>
</dbReference>
<organism evidence="2 3">
    <name type="scientific">Armillaria gallica</name>
    <name type="common">Bulbous honey fungus</name>
    <name type="synonym">Armillaria bulbosa</name>
    <dbReference type="NCBI Taxonomy" id="47427"/>
    <lineage>
        <taxon>Eukaryota</taxon>
        <taxon>Fungi</taxon>
        <taxon>Dikarya</taxon>
        <taxon>Basidiomycota</taxon>
        <taxon>Agaricomycotina</taxon>
        <taxon>Agaricomycetes</taxon>
        <taxon>Agaricomycetidae</taxon>
        <taxon>Agaricales</taxon>
        <taxon>Marasmiineae</taxon>
        <taxon>Physalacriaceae</taxon>
        <taxon>Armillaria</taxon>
    </lineage>
</organism>
<feature type="compositionally biased region" description="Polar residues" evidence="1">
    <location>
        <begin position="41"/>
        <end position="67"/>
    </location>
</feature>